<protein>
    <submittedName>
        <fullName evidence="2">Uncharacterized protein</fullName>
    </submittedName>
</protein>
<name>A0A5K4F7D7_SCHMA</name>
<reference evidence="1" key="1">
    <citation type="journal article" date="2012" name="PLoS Negl. Trop. Dis.">
        <title>A systematically improved high quality genome and transcriptome of the human blood fluke Schistosoma mansoni.</title>
        <authorList>
            <person name="Protasio A.V."/>
            <person name="Tsai I.J."/>
            <person name="Babbage A."/>
            <person name="Nichol S."/>
            <person name="Hunt M."/>
            <person name="Aslett M.A."/>
            <person name="De Silva N."/>
            <person name="Velarde G.S."/>
            <person name="Anderson T.J."/>
            <person name="Clark R.C."/>
            <person name="Davidson C."/>
            <person name="Dillon G.P."/>
            <person name="Holroyd N.E."/>
            <person name="LoVerde P.T."/>
            <person name="Lloyd C."/>
            <person name="McQuillan J."/>
            <person name="Oliveira G."/>
            <person name="Otto T.D."/>
            <person name="Parker-Manuel S.J."/>
            <person name="Quail M.A."/>
            <person name="Wilson R.A."/>
            <person name="Zerlotini A."/>
            <person name="Dunne D.W."/>
            <person name="Berriman M."/>
        </authorList>
    </citation>
    <scope>NUCLEOTIDE SEQUENCE [LARGE SCALE GENOMIC DNA]</scope>
    <source>
        <strain evidence="1">Puerto Rican</strain>
    </source>
</reference>
<keyword evidence="1" id="KW-1185">Reference proteome</keyword>
<evidence type="ECO:0000313" key="2">
    <source>
        <dbReference type="WBParaSite" id="Smp_329560.1"/>
    </source>
</evidence>
<reference evidence="2" key="2">
    <citation type="submission" date="2019-11" db="UniProtKB">
        <authorList>
            <consortium name="WormBaseParasite"/>
        </authorList>
    </citation>
    <scope>IDENTIFICATION</scope>
    <source>
        <strain evidence="2">Puerto Rican</strain>
    </source>
</reference>
<proteinExistence type="predicted"/>
<accession>A0A5K4F7D7</accession>
<dbReference type="WBParaSite" id="Smp_329560.1">
    <property type="protein sequence ID" value="Smp_329560.1"/>
    <property type="gene ID" value="Smp_329560"/>
</dbReference>
<sequence length="61" mass="7218">MSKKTKNEQKAILTNRIHFYTNSFTYIYNPQISKPNLDQQRISIYTSHTPFSFELACEDSK</sequence>
<dbReference type="Proteomes" id="UP000008854">
    <property type="component" value="Unassembled WGS sequence"/>
</dbReference>
<evidence type="ECO:0000313" key="1">
    <source>
        <dbReference type="Proteomes" id="UP000008854"/>
    </source>
</evidence>
<dbReference type="InParanoid" id="A0A5K4F7D7"/>
<organism evidence="1 2">
    <name type="scientific">Schistosoma mansoni</name>
    <name type="common">Blood fluke</name>
    <dbReference type="NCBI Taxonomy" id="6183"/>
    <lineage>
        <taxon>Eukaryota</taxon>
        <taxon>Metazoa</taxon>
        <taxon>Spiralia</taxon>
        <taxon>Lophotrochozoa</taxon>
        <taxon>Platyhelminthes</taxon>
        <taxon>Trematoda</taxon>
        <taxon>Digenea</taxon>
        <taxon>Strigeidida</taxon>
        <taxon>Schistosomatoidea</taxon>
        <taxon>Schistosomatidae</taxon>
        <taxon>Schistosoma</taxon>
    </lineage>
</organism>
<dbReference type="AlphaFoldDB" id="A0A5K4F7D7"/>